<name>D5BQA7_PUNMI</name>
<keyword evidence="2" id="KW-0472">Membrane</keyword>
<dbReference type="Pfam" id="PF05987">
    <property type="entry name" value="DUF898"/>
    <property type="match status" value="1"/>
</dbReference>
<organism evidence="3 4">
    <name type="scientific">Puniceispirillum marinum (strain IMCC1322)</name>
    <dbReference type="NCBI Taxonomy" id="488538"/>
    <lineage>
        <taxon>Bacteria</taxon>
        <taxon>Pseudomonadati</taxon>
        <taxon>Pseudomonadota</taxon>
        <taxon>Alphaproteobacteria</taxon>
        <taxon>Candidatus Puniceispirillales</taxon>
        <taxon>Candidatus Puniceispirillaceae</taxon>
        <taxon>Candidatus Puniceispirillum</taxon>
    </lineage>
</organism>
<proteinExistence type="predicted"/>
<dbReference type="OrthoDB" id="7462354at2"/>
<dbReference type="InterPro" id="IPR010295">
    <property type="entry name" value="DUF898"/>
</dbReference>
<keyword evidence="2" id="KW-0812">Transmembrane</keyword>
<reference evidence="3 4" key="1">
    <citation type="journal article" date="2010" name="J. Bacteriol.">
        <title>Complete genome sequence of "Candidatus Puniceispirillum marinum" IMCC1322, a representative of the SAR116 clade in the Alphaproteobacteria.</title>
        <authorList>
            <person name="Oh H.M."/>
            <person name="Kwon K.K."/>
            <person name="Kang I."/>
            <person name="Kang S.G."/>
            <person name="Lee J.H."/>
            <person name="Kim S.J."/>
            <person name="Cho J.C."/>
        </authorList>
    </citation>
    <scope>NUCLEOTIDE SEQUENCE [LARGE SCALE GENOMIC DNA]</scope>
    <source>
        <strain evidence="3 4">IMCC1322</strain>
    </source>
</reference>
<evidence type="ECO:0000256" key="1">
    <source>
        <dbReference type="SAM" id="MobiDB-lite"/>
    </source>
</evidence>
<dbReference type="eggNOG" id="COG4269">
    <property type="taxonomic scope" value="Bacteria"/>
</dbReference>
<dbReference type="Proteomes" id="UP000007460">
    <property type="component" value="Chromosome"/>
</dbReference>
<feature type="transmembrane region" description="Helical" evidence="2">
    <location>
        <begin position="177"/>
        <end position="201"/>
    </location>
</feature>
<evidence type="ECO:0008006" key="5">
    <source>
        <dbReference type="Google" id="ProtNLM"/>
    </source>
</evidence>
<keyword evidence="4" id="KW-1185">Reference proteome</keyword>
<feature type="transmembrane region" description="Helical" evidence="2">
    <location>
        <begin position="135"/>
        <end position="156"/>
    </location>
</feature>
<dbReference type="AlphaFoldDB" id="D5BQA7"/>
<dbReference type="RefSeq" id="WP_013045235.1">
    <property type="nucleotide sequence ID" value="NC_014010.1"/>
</dbReference>
<sequence length="407" mass="45664">MPTTPSNPFVSITPSSTGDKGSDLSASNNFEGGANTGQLKGQGTVKVNRFSRLAFTGTARQLFGIHFVNILLSLVTLGVWIPWARVRNRRFFYGNTRVLDNGIDYLATGFALFKGWILVLFALLIFYVTPYFAEGLPYIQEGLSVIFVFIYPWALNKSIYFNARNLAWRDVRFDWKGGYFGAAWYFFLFPIIGILSLGLLIPLMSCKARQYIVNNYRFGQASFDARLEIGPFYGAAIQTIFAFIVMLIIVFIMSVGLVFVALGNQMTFSIFDNFILLTTLETSQIVRYSLYFIPLLFLAIFYATAAFYHASTRNIMVNALKLQGGVKFRSELSGGKLAWIMISNSLAVILSFGLLWPWAQVRRYRYLVESTQLRPSDNIDSFVDSQSRAGHSIGDAASDAGGIELQF</sequence>
<dbReference type="EMBL" id="CP001751">
    <property type="protein sequence ID" value="ADE38605.1"/>
    <property type="molecule type" value="Genomic_DNA"/>
</dbReference>
<dbReference type="KEGG" id="apb:SAR116_0362"/>
<dbReference type="STRING" id="488538.SAR116_0362"/>
<feature type="transmembrane region" description="Helical" evidence="2">
    <location>
        <begin position="105"/>
        <end position="129"/>
    </location>
</feature>
<dbReference type="HOGENOM" id="CLU_049287_0_0_5"/>
<feature type="transmembrane region" description="Helical" evidence="2">
    <location>
        <begin position="337"/>
        <end position="356"/>
    </location>
</feature>
<feature type="region of interest" description="Disordered" evidence="1">
    <location>
        <begin position="1"/>
        <end position="27"/>
    </location>
</feature>
<feature type="transmembrane region" description="Helical" evidence="2">
    <location>
        <begin position="240"/>
        <end position="264"/>
    </location>
</feature>
<keyword evidence="2" id="KW-1133">Transmembrane helix</keyword>
<evidence type="ECO:0000256" key="2">
    <source>
        <dbReference type="SAM" id="Phobius"/>
    </source>
</evidence>
<gene>
    <name evidence="3" type="ordered locus">SAR116_0362</name>
</gene>
<protein>
    <recommendedName>
        <fullName evidence="5">DUF898 domain-containing protein</fullName>
    </recommendedName>
</protein>
<evidence type="ECO:0000313" key="3">
    <source>
        <dbReference type="EMBL" id="ADE38605.1"/>
    </source>
</evidence>
<feature type="transmembrane region" description="Helical" evidence="2">
    <location>
        <begin position="285"/>
        <end position="308"/>
    </location>
</feature>
<accession>D5BQA7</accession>
<evidence type="ECO:0000313" key="4">
    <source>
        <dbReference type="Proteomes" id="UP000007460"/>
    </source>
</evidence>
<feature type="transmembrane region" description="Helical" evidence="2">
    <location>
        <begin position="63"/>
        <end position="84"/>
    </location>
</feature>